<organism evidence="2 3">
    <name type="scientific">Nosema bombycis (strain CQ1 / CVCC 102059)</name>
    <name type="common">Microsporidian parasite</name>
    <name type="synonym">Pebrine of silkworm</name>
    <dbReference type="NCBI Taxonomy" id="578461"/>
    <lineage>
        <taxon>Eukaryota</taxon>
        <taxon>Fungi</taxon>
        <taxon>Fungi incertae sedis</taxon>
        <taxon>Microsporidia</taxon>
        <taxon>Nosematidae</taxon>
        <taxon>Nosema</taxon>
    </lineage>
</organism>
<feature type="region of interest" description="Disordered" evidence="1">
    <location>
        <begin position="137"/>
        <end position="166"/>
    </location>
</feature>
<dbReference type="Proteomes" id="UP000016927">
    <property type="component" value="Unassembled WGS sequence"/>
</dbReference>
<gene>
    <name evidence="2" type="ORF">NBO_367g0003</name>
</gene>
<dbReference type="OrthoDB" id="2191642at2759"/>
<name>R0KRD6_NOSB1</name>
<evidence type="ECO:0000313" key="3">
    <source>
        <dbReference type="Proteomes" id="UP000016927"/>
    </source>
</evidence>
<dbReference type="Gene3D" id="3.40.50.300">
    <property type="entry name" value="P-loop containing nucleotide triphosphate hydrolases"/>
    <property type="match status" value="1"/>
</dbReference>
<dbReference type="SUPFAM" id="SSF52540">
    <property type="entry name" value="P-loop containing nucleoside triphosphate hydrolases"/>
    <property type="match status" value="1"/>
</dbReference>
<sequence>MDLLRKNKLQELRDAILNLDKHFLVLYGPSGSLKSTVLKELCTSLGLNLEYVNDISKYKNKLLRGDICYTDIDNQDYILKNKHIIEKMRNLIIETRSYQSIWKYLKNCKMVEFRKISNNVIKKMVIEGGGKVRDVGGGGGGLNKVEEESPDSLTPPSSTSLTTPLTPSPLHLQDIYEIIDGNLHKLPFYKFSSKITTIDIYRYIGRLFYSKNISTKTFPQFKITNYLFSNSISFFTGLDLWEVYEGFSLTDFKLEEFYENSEYLVFSKKKRNLGKSKFKSMSMEEGHICEKRCEEYRNTR</sequence>
<dbReference type="AlphaFoldDB" id="R0KRD6"/>
<evidence type="ECO:0000256" key="1">
    <source>
        <dbReference type="SAM" id="MobiDB-lite"/>
    </source>
</evidence>
<keyword evidence="3" id="KW-1185">Reference proteome</keyword>
<feature type="compositionally biased region" description="Low complexity" evidence="1">
    <location>
        <begin position="152"/>
        <end position="166"/>
    </location>
</feature>
<dbReference type="EMBL" id="KB909275">
    <property type="protein sequence ID" value="EOB12772.1"/>
    <property type="molecule type" value="Genomic_DNA"/>
</dbReference>
<dbReference type="OMA" id="HLHHENE"/>
<evidence type="ECO:0000313" key="2">
    <source>
        <dbReference type="EMBL" id="EOB12772.1"/>
    </source>
</evidence>
<dbReference type="HOGENOM" id="CLU_1065700_0_0_1"/>
<dbReference type="VEuPathDB" id="MicrosporidiaDB:NBO_367g0003"/>
<proteinExistence type="predicted"/>
<dbReference type="InterPro" id="IPR027417">
    <property type="entry name" value="P-loop_NTPase"/>
</dbReference>
<accession>R0KRD6</accession>
<reference evidence="2 3" key="1">
    <citation type="journal article" date="2013" name="BMC Genomics">
        <title>Comparative genomics of parasitic silkworm microsporidia reveal an association between genome expansion and host adaptation.</title>
        <authorList>
            <person name="Pan G."/>
            <person name="Xu J."/>
            <person name="Li T."/>
            <person name="Xia Q."/>
            <person name="Liu S.L."/>
            <person name="Zhang G."/>
            <person name="Li S."/>
            <person name="Li C."/>
            <person name="Liu H."/>
            <person name="Yang L."/>
            <person name="Liu T."/>
            <person name="Zhang X."/>
            <person name="Wu Z."/>
            <person name="Fan W."/>
            <person name="Dang X."/>
            <person name="Xiang H."/>
            <person name="Tao M."/>
            <person name="Li Y."/>
            <person name="Hu J."/>
            <person name="Li Z."/>
            <person name="Lin L."/>
            <person name="Luo J."/>
            <person name="Geng L."/>
            <person name="Wang L."/>
            <person name="Long M."/>
            <person name="Wan Y."/>
            <person name="He N."/>
            <person name="Zhang Z."/>
            <person name="Lu C."/>
            <person name="Keeling P.J."/>
            <person name="Wang J."/>
            <person name="Xiang Z."/>
            <person name="Zhou Z."/>
        </authorList>
    </citation>
    <scope>NUCLEOTIDE SEQUENCE [LARGE SCALE GENOMIC DNA]</scope>
    <source>
        <strain evidence="3">CQ1 / CVCC 102059</strain>
    </source>
</reference>
<protein>
    <submittedName>
        <fullName evidence="2">Uncharacterized protein</fullName>
    </submittedName>
</protein>